<dbReference type="GO" id="GO:0004867">
    <property type="term" value="F:serine-type endopeptidase inhibitor activity"/>
    <property type="evidence" value="ECO:0007669"/>
    <property type="project" value="InterPro"/>
</dbReference>
<accession>A0A2N9GJA0</accession>
<evidence type="ECO:0000256" key="1">
    <source>
        <dbReference type="ARBA" id="ARBA00009500"/>
    </source>
</evidence>
<dbReference type="EMBL" id="OIVN01001985">
    <property type="protein sequence ID" value="SPC99528.1"/>
    <property type="molecule type" value="Genomic_DNA"/>
</dbReference>
<organism evidence="3">
    <name type="scientific">Fagus sylvatica</name>
    <name type="common">Beechnut</name>
    <dbReference type="NCBI Taxonomy" id="28930"/>
    <lineage>
        <taxon>Eukaryota</taxon>
        <taxon>Viridiplantae</taxon>
        <taxon>Streptophyta</taxon>
        <taxon>Embryophyta</taxon>
        <taxon>Tracheophyta</taxon>
        <taxon>Spermatophyta</taxon>
        <taxon>Magnoliopsida</taxon>
        <taxon>eudicotyledons</taxon>
        <taxon>Gunneridae</taxon>
        <taxon>Pentapetalae</taxon>
        <taxon>rosids</taxon>
        <taxon>fabids</taxon>
        <taxon>Fagales</taxon>
        <taxon>Fagaceae</taxon>
        <taxon>Fagus</taxon>
    </lineage>
</organism>
<dbReference type="AlphaFoldDB" id="A0A2N9GJA0"/>
<dbReference type="PROSITE" id="PS00284">
    <property type="entry name" value="SERPIN"/>
    <property type="match status" value="1"/>
</dbReference>
<dbReference type="InterPro" id="IPR036186">
    <property type="entry name" value="Serpin_sf"/>
</dbReference>
<dbReference type="GO" id="GO:0005615">
    <property type="term" value="C:extracellular space"/>
    <property type="evidence" value="ECO:0007669"/>
    <property type="project" value="InterPro"/>
</dbReference>
<evidence type="ECO:0000259" key="2">
    <source>
        <dbReference type="Pfam" id="PF00079"/>
    </source>
</evidence>
<sequence>MRELGLTKPSVMLYSPHVHEVVAPTSINQKAYIEVNETRTEVVAVTRGSNGCARYAGPQAVTFEADHPFMFMIMEDVSSMPLFIGAVVNPL</sequence>
<evidence type="ECO:0000313" key="3">
    <source>
        <dbReference type="EMBL" id="SPC99528.1"/>
    </source>
</evidence>
<dbReference type="Pfam" id="PF00079">
    <property type="entry name" value="Serpin"/>
    <property type="match status" value="1"/>
</dbReference>
<gene>
    <name evidence="3" type="ORF">FSB_LOCUS27410</name>
</gene>
<dbReference type="SUPFAM" id="SSF56574">
    <property type="entry name" value="Serpins"/>
    <property type="match status" value="1"/>
</dbReference>
<dbReference type="Gene3D" id="3.30.497.10">
    <property type="entry name" value="Antithrombin, subunit I, domain 2"/>
    <property type="match status" value="1"/>
</dbReference>
<comment type="similarity">
    <text evidence="1">Belongs to the serpin family.</text>
</comment>
<name>A0A2N9GJA0_FAGSY</name>
<dbReference type="InterPro" id="IPR023796">
    <property type="entry name" value="Serpin_dom"/>
</dbReference>
<dbReference type="InterPro" id="IPR042178">
    <property type="entry name" value="Serpin_sf_1"/>
</dbReference>
<reference evidence="3" key="1">
    <citation type="submission" date="2018-02" db="EMBL/GenBank/DDBJ databases">
        <authorList>
            <person name="Cohen D.B."/>
            <person name="Kent A.D."/>
        </authorList>
    </citation>
    <scope>NUCLEOTIDE SEQUENCE</scope>
</reference>
<feature type="domain" description="Serpin" evidence="2">
    <location>
        <begin position="26"/>
        <end position="90"/>
    </location>
</feature>
<proteinExistence type="inferred from homology"/>
<dbReference type="PANTHER" id="PTHR11461:SF315">
    <property type="entry name" value="SERPIN-Z3-LIKE"/>
    <property type="match status" value="1"/>
</dbReference>
<dbReference type="InterPro" id="IPR000215">
    <property type="entry name" value="Serpin_fam"/>
</dbReference>
<dbReference type="PANTHER" id="PTHR11461">
    <property type="entry name" value="SERINE PROTEASE INHIBITOR, SERPIN"/>
    <property type="match status" value="1"/>
</dbReference>
<protein>
    <recommendedName>
        <fullName evidence="2">Serpin domain-containing protein</fullName>
    </recommendedName>
</protein>
<dbReference type="InterPro" id="IPR023795">
    <property type="entry name" value="Serpin_CS"/>
</dbReference>